<evidence type="ECO:0000256" key="2">
    <source>
        <dbReference type="SAM" id="Phobius"/>
    </source>
</evidence>
<evidence type="ECO:0000256" key="1">
    <source>
        <dbReference type="SAM" id="MobiDB-lite"/>
    </source>
</evidence>
<dbReference type="AlphaFoldDB" id="A0A7W9W2K6"/>
<dbReference type="Proteomes" id="UP000522163">
    <property type="component" value="Unassembled WGS sequence"/>
</dbReference>
<dbReference type="RefSeq" id="WP_183684569.1">
    <property type="nucleotide sequence ID" value="NZ_JACHHH010000011.1"/>
</dbReference>
<name>A0A7W9W2K6_9FIRM</name>
<dbReference type="GeneID" id="85015567"/>
<protein>
    <submittedName>
        <fullName evidence="3">Capsular polysaccharide biosynthesis protein</fullName>
    </submittedName>
</protein>
<dbReference type="EMBL" id="JACHHH010000011">
    <property type="protein sequence ID" value="MBB6042050.1"/>
    <property type="molecule type" value="Genomic_DNA"/>
</dbReference>
<feature type="compositionally biased region" description="Basic and acidic residues" evidence="1">
    <location>
        <begin position="62"/>
        <end position="74"/>
    </location>
</feature>
<feature type="transmembrane region" description="Helical" evidence="2">
    <location>
        <begin position="300"/>
        <end position="322"/>
    </location>
</feature>
<keyword evidence="2" id="KW-0812">Transmembrane</keyword>
<keyword evidence="2" id="KW-1133">Transmembrane helix</keyword>
<evidence type="ECO:0000313" key="3">
    <source>
        <dbReference type="EMBL" id="MBB6042050.1"/>
    </source>
</evidence>
<reference evidence="3 4" key="1">
    <citation type="submission" date="2020-08" db="EMBL/GenBank/DDBJ databases">
        <title>Genomic Encyclopedia of Type Strains, Phase IV (KMG-IV): sequencing the most valuable type-strain genomes for metagenomic binning, comparative biology and taxonomic classification.</title>
        <authorList>
            <person name="Goeker M."/>
        </authorList>
    </citation>
    <scope>NUCLEOTIDE SEQUENCE [LARGE SCALE GENOMIC DNA]</scope>
    <source>
        <strain evidence="3 4">DSM 17245</strain>
    </source>
</reference>
<gene>
    <name evidence="3" type="ORF">HNQ46_002045</name>
</gene>
<feature type="region of interest" description="Disordered" evidence="1">
    <location>
        <begin position="52"/>
        <end position="74"/>
    </location>
</feature>
<organism evidence="3 4">
    <name type="scientific">Oribacterium sinus</name>
    <dbReference type="NCBI Taxonomy" id="237576"/>
    <lineage>
        <taxon>Bacteria</taxon>
        <taxon>Bacillati</taxon>
        <taxon>Bacillota</taxon>
        <taxon>Clostridia</taxon>
        <taxon>Lachnospirales</taxon>
        <taxon>Lachnospiraceae</taxon>
        <taxon>Oribacterium</taxon>
    </lineage>
</organism>
<sequence length="474" mass="53000">MERELQEEVVLDLPGLLALCLRKGIWILLVTVLCGLALPSFKLYKALKSQKAESQTESTEESAEKKAKEKEQSLEYAGNERKRLEALLSSERESLADSALMKIDPTSYGERDINLYLPLEEGGQTLSNQEIAARLSAVSQAYSDALQSGTFYSDIAKRLGGKVAEKDLSDLIYVEGNEKSAIVSVYLVGSTEKLAKEMGDAVLSYVEEKKAELDENLPAHKLEILSDNVYTAKNSGNYSPDNSQLQDVQNFPLLQRQQQKIDRVEKLSTLLADWKKKEKDAKGEEVLGTQGISKKTLVKYAILGIFLGGFLSVAVITVPYLFTKELPREEDLEMSYGLMVLGSKKRYKKQGLFKKWSENLAGENERCETEEELFRLSKANLTLLVKEKEIQEEILFIGAKEEMREKLVQNVGEGNPLSARAAEDILQSPEGIQALSEHKYLVLAYPAQSDFLSFLKTKKKCEALGKEVLGVILY</sequence>
<feature type="transmembrane region" description="Helical" evidence="2">
    <location>
        <begin position="24"/>
        <end position="44"/>
    </location>
</feature>
<comment type="caution">
    <text evidence="3">The sequence shown here is derived from an EMBL/GenBank/DDBJ whole genome shotgun (WGS) entry which is preliminary data.</text>
</comment>
<accession>A0A7W9W2K6</accession>
<evidence type="ECO:0000313" key="4">
    <source>
        <dbReference type="Proteomes" id="UP000522163"/>
    </source>
</evidence>
<proteinExistence type="predicted"/>
<keyword evidence="2" id="KW-0472">Membrane</keyword>